<evidence type="ECO:0000313" key="5">
    <source>
        <dbReference type="Proteomes" id="UP000586827"/>
    </source>
</evidence>
<dbReference type="InterPro" id="IPR000415">
    <property type="entry name" value="Nitroreductase-like"/>
</dbReference>
<keyword evidence="5" id="KW-1185">Reference proteome</keyword>
<dbReference type="Pfam" id="PF00881">
    <property type="entry name" value="Nitroreductase"/>
    <property type="match status" value="2"/>
</dbReference>
<evidence type="ECO:0000256" key="1">
    <source>
        <dbReference type="ARBA" id="ARBA00007118"/>
    </source>
</evidence>
<sequence length="182" mass="19729">MRPTARGWTPHPRIAAVHESLKALRAVRRYRTDPVPRALIEQIVDAARWTGSARNGQPWRFIAVTDPDVRAALSRCGAYAVHLAAAPVVLVLASVENAFSDTAFDMGRVTQSVCLAAQELDLGTCPTTFHPDHNVAQAATLVDLPAEWRPRHAVSIGYPAATPTPSAIPTGRLPTAELLRWS</sequence>
<name>A0A849CAF7_9NOCA</name>
<dbReference type="Gene3D" id="3.40.109.10">
    <property type="entry name" value="NADH Oxidase"/>
    <property type="match status" value="1"/>
</dbReference>
<evidence type="ECO:0000259" key="3">
    <source>
        <dbReference type="Pfam" id="PF00881"/>
    </source>
</evidence>
<comment type="similarity">
    <text evidence="1">Belongs to the nitroreductase family.</text>
</comment>
<feature type="domain" description="Nitroreductase" evidence="3">
    <location>
        <begin position="25"/>
        <end position="74"/>
    </location>
</feature>
<reference evidence="4 5" key="1">
    <citation type="submission" date="2020-05" db="EMBL/GenBank/DDBJ databases">
        <title>MicrobeNet Type strains.</title>
        <authorList>
            <person name="Nicholson A.C."/>
        </authorList>
    </citation>
    <scope>NUCLEOTIDE SEQUENCE [LARGE SCALE GENOMIC DNA]</scope>
    <source>
        <strain evidence="4 5">JCM 3224</strain>
    </source>
</reference>
<dbReference type="GO" id="GO:0016491">
    <property type="term" value="F:oxidoreductase activity"/>
    <property type="evidence" value="ECO:0007669"/>
    <property type="project" value="UniProtKB-KW"/>
</dbReference>
<dbReference type="PANTHER" id="PTHR43673">
    <property type="entry name" value="NAD(P)H NITROREDUCTASE YDGI-RELATED"/>
    <property type="match status" value="1"/>
</dbReference>
<organism evidence="4 5">
    <name type="scientific">Nocardia uniformis</name>
    <dbReference type="NCBI Taxonomy" id="53432"/>
    <lineage>
        <taxon>Bacteria</taxon>
        <taxon>Bacillati</taxon>
        <taxon>Actinomycetota</taxon>
        <taxon>Actinomycetes</taxon>
        <taxon>Mycobacteriales</taxon>
        <taxon>Nocardiaceae</taxon>
        <taxon>Nocardia</taxon>
    </lineage>
</organism>
<keyword evidence="2" id="KW-0560">Oxidoreductase</keyword>
<dbReference type="AlphaFoldDB" id="A0A849CAF7"/>
<evidence type="ECO:0000313" key="4">
    <source>
        <dbReference type="EMBL" id="NNH74698.1"/>
    </source>
</evidence>
<dbReference type="PANTHER" id="PTHR43673:SF10">
    <property type="entry name" value="NADH DEHYDROGENASE_NAD(P)H NITROREDUCTASE XCC3605-RELATED"/>
    <property type="match status" value="1"/>
</dbReference>
<gene>
    <name evidence="4" type="ORF">HLB23_33440</name>
</gene>
<dbReference type="SUPFAM" id="SSF55469">
    <property type="entry name" value="FMN-dependent nitroreductase-like"/>
    <property type="match status" value="1"/>
</dbReference>
<accession>A0A849CAF7</accession>
<evidence type="ECO:0000256" key="2">
    <source>
        <dbReference type="ARBA" id="ARBA00023002"/>
    </source>
</evidence>
<protein>
    <submittedName>
        <fullName evidence="4">Nitroreductase family protein</fullName>
    </submittedName>
</protein>
<proteinExistence type="inferred from homology"/>
<dbReference type="EMBL" id="JABELX010000015">
    <property type="protein sequence ID" value="NNH74698.1"/>
    <property type="molecule type" value="Genomic_DNA"/>
</dbReference>
<dbReference type="Proteomes" id="UP000586827">
    <property type="component" value="Unassembled WGS sequence"/>
</dbReference>
<dbReference type="CDD" id="cd02062">
    <property type="entry name" value="Nitro_FMN_reductase"/>
    <property type="match status" value="1"/>
</dbReference>
<comment type="caution">
    <text evidence="4">The sequence shown here is derived from an EMBL/GenBank/DDBJ whole genome shotgun (WGS) entry which is preliminary data.</text>
</comment>
<dbReference type="InterPro" id="IPR029479">
    <property type="entry name" value="Nitroreductase"/>
</dbReference>
<feature type="domain" description="Nitroreductase" evidence="3">
    <location>
        <begin position="81"/>
        <end position="158"/>
    </location>
</feature>